<evidence type="ECO:0000256" key="2">
    <source>
        <dbReference type="ARBA" id="ARBA00006840"/>
    </source>
</evidence>
<dbReference type="Pfam" id="PF00335">
    <property type="entry name" value="Tetraspanin"/>
    <property type="match status" value="1"/>
</dbReference>
<evidence type="ECO:0000256" key="1">
    <source>
        <dbReference type="ARBA" id="ARBA00004141"/>
    </source>
</evidence>
<dbReference type="InterPro" id="IPR018503">
    <property type="entry name" value="Tetraspanin_CS"/>
</dbReference>
<sequence length="181" mass="19681">MFDISATMAEGCTMTSKICLIVLGLIFWAAAAGLFFIGGWVFSTYHHFDELTRANLTLIPAGFLICVGVIMFILGIVGCIAAFKENKCLLAVMRKAVEDGVEDAVNKYNGTQKDQIDYLQGEGCVSDLVDKFLVNLVYITSIAIAFAVIQILGMISSCVLFCRSQEVRYEVLGGPNSGLRV</sequence>
<keyword evidence="5 6" id="KW-0472">Membrane</keyword>
<keyword evidence="8" id="KW-1185">Reference proteome</keyword>
<comment type="similarity">
    <text evidence="2">Belongs to the tetraspanin (TM4SF) family.</text>
</comment>
<keyword evidence="3 6" id="KW-0812">Transmembrane</keyword>
<evidence type="ECO:0000256" key="5">
    <source>
        <dbReference type="ARBA" id="ARBA00023136"/>
    </source>
</evidence>
<name>A0ABQ9EMJ1_TEGGR</name>
<keyword evidence="4 6" id="KW-1133">Transmembrane helix</keyword>
<comment type="subcellular location">
    <subcellularLocation>
        <location evidence="1">Membrane</location>
        <topology evidence="1">Multi-pass membrane protein</topology>
    </subcellularLocation>
</comment>
<evidence type="ECO:0000256" key="6">
    <source>
        <dbReference type="SAM" id="Phobius"/>
    </source>
</evidence>
<feature type="transmembrane region" description="Helical" evidence="6">
    <location>
        <begin position="20"/>
        <end position="42"/>
    </location>
</feature>
<dbReference type="PRINTS" id="PR00259">
    <property type="entry name" value="TMFOUR"/>
</dbReference>
<dbReference type="EMBL" id="JARBDR010000903">
    <property type="protein sequence ID" value="KAJ8304483.1"/>
    <property type="molecule type" value="Genomic_DNA"/>
</dbReference>
<evidence type="ECO:0000256" key="4">
    <source>
        <dbReference type="ARBA" id="ARBA00022989"/>
    </source>
</evidence>
<evidence type="ECO:0000256" key="3">
    <source>
        <dbReference type="ARBA" id="ARBA00022692"/>
    </source>
</evidence>
<dbReference type="InterPro" id="IPR018499">
    <property type="entry name" value="Tetraspanin/Peripherin"/>
</dbReference>
<proteinExistence type="inferred from homology"/>
<feature type="transmembrane region" description="Helical" evidence="6">
    <location>
        <begin position="136"/>
        <end position="162"/>
    </location>
</feature>
<gene>
    <name evidence="7" type="ORF">KUTeg_018066</name>
</gene>
<dbReference type="Proteomes" id="UP001217089">
    <property type="component" value="Unassembled WGS sequence"/>
</dbReference>
<accession>A0ABQ9EMJ1</accession>
<dbReference type="PROSITE" id="PS00421">
    <property type="entry name" value="TM4_1"/>
    <property type="match status" value="1"/>
</dbReference>
<protein>
    <recommendedName>
        <fullName evidence="9">Tetraspanin</fullName>
    </recommendedName>
</protein>
<comment type="caution">
    <text evidence="7">The sequence shown here is derived from an EMBL/GenBank/DDBJ whole genome shotgun (WGS) entry which is preliminary data.</text>
</comment>
<evidence type="ECO:0000313" key="8">
    <source>
        <dbReference type="Proteomes" id="UP001217089"/>
    </source>
</evidence>
<evidence type="ECO:0008006" key="9">
    <source>
        <dbReference type="Google" id="ProtNLM"/>
    </source>
</evidence>
<organism evidence="7 8">
    <name type="scientific">Tegillarca granosa</name>
    <name type="common">Malaysian cockle</name>
    <name type="synonym">Anadara granosa</name>
    <dbReference type="NCBI Taxonomy" id="220873"/>
    <lineage>
        <taxon>Eukaryota</taxon>
        <taxon>Metazoa</taxon>
        <taxon>Spiralia</taxon>
        <taxon>Lophotrochozoa</taxon>
        <taxon>Mollusca</taxon>
        <taxon>Bivalvia</taxon>
        <taxon>Autobranchia</taxon>
        <taxon>Pteriomorphia</taxon>
        <taxon>Arcoida</taxon>
        <taxon>Arcoidea</taxon>
        <taxon>Arcidae</taxon>
        <taxon>Tegillarca</taxon>
    </lineage>
</organism>
<evidence type="ECO:0000313" key="7">
    <source>
        <dbReference type="EMBL" id="KAJ8304483.1"/>
    </source>
</evidence>
<reference evidence="7 8" key="1">
    <citation type="submission" date="2022-12" db="EMBL/GenBank/DDBJ databases">
        <title>Chromosome-level genome of Tegillarca granosa.</title>
        <authorList>
            <person name="Kim J."/>
        </authorList>
    </citation>
    <scope>NUCLEOTIDE SEQUENCE [LARGE SCALE GENOMIC DNA]</scope>
    <source>
        <strain evidence="7">Teg-2019</strain>
        <tissue evidence="7">Adductor muscle</tissue>
    </source>
</reference>
<feature type="transmembrane region" description="Helical" evidence="6">
    <location>
        <begin position="54"/>
        <end position="83"/>
    </location>
</feature>